<accession>A0A1B0BQE0</accession>
<evidence type="ECO:0000313" key="3">
    <source>
        <dbReference type="Proteomes" id="UP000092460"/>
    </source>
</evidence>
<proteinExistence type="predicted"/>
<protein>
    <submittedName>
        <fullName evidence="2">Uncharacterized protein</fullName>
    </submittedName>
</protein>
<keyword evidence="3" id="KW-1185">Reference proteome</keyword>
<sequence length="531" mass="60680">MSKFTVEKQIILDENVLCPHNKIAGKIQKIYREEKPIRLNDVSHLRMIGQCECNVCGAGRGNKLLCTCQWQKKHRSPSGQKRKDDRDGSIFRLKTSQTEETERQDKKMLPLRSKGGCLPINWGRNTLLERFRQSYKKSKNYLSGRKSNDSFDWIMKPVENLRESSDDITRIEPKTRSPPQNLAKVKKIKSNSLENDCTGYTCPVDQFSASVVQEIRQGLRNKRRNEVPYSEEIETDYDLFTENEDDSETVTSVQTLKLKSAKNYIRPVGRNYPQEMMAGFSEVSLTKQLDIIQNARKDRAKSKSEKKNKTSHTAIEFYNKHAGLEDMQHKPSNEVSLPMSFFKSKGEKVTALQKRPADGEIVADLERKKSEGSVASVLVLPAAEIKSNTTSRTRGGQEPKHSPKHQVPGKLNDKFSLIHQLNDEWASLKTCNSVKKQPFKRQKDGISLKQSCTSPTTFQSSNELRKLLENLNKDNTVGIIGRPESPFGESHNFPIRYYEPIKMDMNGLKSFAPKRPTARRQSVLKFPLKKL</sequence>
<dbReference type="Proteomes" id="UP000092460">
    <property type="component" value="Unassembled WGS sequence"/>
</dbReference>
<dbReference type="VEuPathDB" id="VectorBase:GPPI037322"/>
<dbReference type="EMBL" id="JXJN01018563">
    <property type="status" value="NOT_ANNOTATED_CDS"/>
    <property type="molecule type" value="Genomic_DNA"/>
</dbReference>
<dbReference type="AlphaFoldDB" id="A0A1B0BQE0"/>
<reference evidence="2" key="2">
    <citation type="submission" date="2020-05" db="UniProtKB">
        <authorList>
            <consortium name="EnsemblMetazoa"/>
        </authorList>
    </citation>
    <scope>IDENTIFICATION</scope>
    <source>
        <strain evidence="2">IAEA</strain>
    </source>
</reference>
<feature type="region of interest" description="Disordered" evidence="1">
    <location>
        <begin position="385"/>
        <end position="410"/>
    </location>
</feature>
<evidence type="ECO:0000313" key="2">
    <source>
        <dbReference type="EnsemblMetazoa" id="GPPI037322-PA"/>
    </source>
</evidence>
<evidence type="ECO:0000256" key="1">
    <source>
        <dbReference type="SAM" id="MobiDB-lite"/>
    </source>
</evidence>
<dbReference type="EnsemblMetazoa" id="GPPI037322-RA">
    <property type="protein sequence ID" value="GPPI037322-PA"/>
    <property type="gene ID" value="GPPI037322"/>
</dbReference>
<name>A0A1B0BQE0_9MUSC</name>
<reference evidence="3" key="1">
    <citation type="submission" date="2015-01" db="EMBL/GenBank/DDBJ databases">
        <authorList>
            <person name="Aksoy S."/>
            <person name="Warren W."/>
            <person name="Wilson R.K."/>
        </authorList>
    </citation>
    <scope>NUCLEOTIDE SEQUENCE [LARGE SCALE GENOMIC DNA]</scope>
    <source>
        <strain evidence="3">IAEA</strain>
    </source>
</reference>
<organism evidence="2 3">
    <name type="scientific">Glossina palpalis gambiensis</name>
    <dbReference type="NCBI Taxonomy" id="67801"/>
    <lineage>
        <taxon>Eukaryota</taxon>
        <taxon>Metazoa</taxon>
        <taxon>Ecdysozoa</taxon>
        <taxon>Arthropoda</taxon>
        <taxon>Hexapoda</taxon>
        <taxon>Insecta</taxon>
        <taxon>Pterygota</taxon>
        <taxon>Neoptera</taxon>
        <taxon>Endopterygota</taxon>
        <taxon>Diptera</taxon>
        <taxon>Brachycera</taxon>
        <taxon>Muscomorpha</taxon>
        <taxon>Hippoboscoidea</taxon>
        <taxon>Glossinidae</taxon>
        <taxon>Glossina</taxon>
    </lineage>
</organism>